<dbReference type="InterPro" id="IPR013424">
    <property type="entry name" value="Ice-binding_C"/>
</dbReference>
<protein>
    <recommendedName>
        <fullName evidence="2">Ice-binding protein C-terminal domain-containing protein</fullName>
    </recommendedName>
</protein>
<gene>
    <name evidence="3" type="ORF">Abiwalacus_14030</name>
</gene>
<accession>A0ABM7ZGC1</accession>
<organism evidence="3 4">
    <name type="scientific">Akkermansia biwaensis</name>
    <dbReference type="NCBI Taxonomy" id="2946555"/>
    <lineage>
        <taxon>Bacteria</taxon>
        <taxon>Pseudomonadati</taxon>
        <taxon>Verrucomicrobiota</taxon>
        <taxon>Verrucomicrobiia</taxon>
        <taxon>Verrucomicrobiales</taxon>
        <taxon>Akkermansiaceae</taxon>
        <taxon>Akkermansia</taxon>
    </lineage>
</organism>
<evidence type="ECO:0000259" key="2">
    <source>
        <dbReference type="Pfam" id="PF07589"/>
    </source>
</evidence>
<keyword evidence="1" id="KW-0732">Signal</keyword>
<dbReference type="Proteomes" id="UP001062263">
    <property type="component" value="Chromosome"/>
</dbReference>
<name>A0ABM7ZGC1_9BACT</name>
<proteinExistence type="predicted"/>
<feature type="chain" id="PRO_5046102588" description="Ice-binding protein C-terminal domain-containing protein" evidence="1">
    <location>
        <begin position="21"/>
        <end position="259"/>
    </location>
</feature>
<sequence>MKKTLFLAALITLSSIAVQAATVVITFGVNSLAQGTSSMDGTYLGEQGKVNLIKTGSSGGSYTSGALKNFDGSSTGITLVTGAGACGGQGVLTADNIQSSHNPDNSSKFFDTFGSDITTGNNGGCINKNSGSYTMQMRGLSAGIYTLTMLVGRGNSFGTASSTYDLTGNIEGLSATLLDYSAGSNASLSGTTLFSESGAGEWALVEYTFTVTKDNTTLSLTSNGTGNINALALSSIPEPATASLGLLGLAVLAMRRRRA</sequence>
<evidence type="ECO:0000256" key="1">
    <source>
        <dbReference type="SAM" id="SignalP"/>
    </source>
</evidence>
<feature type="signal peptide" evidence="1">
    <location>
        <begin position="1"/>
        <end position="20"/>
    </location>
</feature>
<evidence type="ECO:0000313" key="3">
    <source>
        <dbReference type="EMBL" id="BDL43829.1"/>
    </source>
</evidence>
<reference evidence="3" key="1">
    <citation type="submission" date="2022-06" db="EMBL/GenBank/DDBJ databases">
        <title>Akkermansia biwalacus sp. nov., an anaerobic mucin-degrading bacterium isolated from human intestine.</title>
        <authorList>
            <person name="Kobayashi Y."/>
            <person name="Inoue S."/>
            <person name="Kawahara T."/>
            <person name="Kohda N."/>
        </authorList>
    </citation>
    <scope>NUCLEOTIDE SEQUENCE</scope>
    <source>
        <strain evidence="3">WON2089</strain>
    </source>
</reference>
<keyword evidence="4" id="KW-1185">Reference proteome</keyword>
<dbReference type="Pfam" id="PF07589">
    <property type="entry name" value="PEP-CTERM"/>
    <property type="match status" value="1"/>
</dbReference>
<feature type="domain" description="Ice-binding protein C-terminal" evidence="2">
    <location>
        <begin position="235"/>
        <end position="258"/>
    </location>
</feature>
<evidence type="ECO:0000313" key="4">
    <source>
        <dbReference type="Proteomes" id="UP001062263"/>
    </source>
</evidence>
<dbReference type="EMBL" id="AP025943">
    <property type="protein sequence ID" value="BDL43829.1"/>
    <property type="molecule type" value="Genomic_DNA"/>
</dbReference>